<accession>A0A849IGM6</accession>
<dbReference type="RefSeq" id="WP_171218570.1">
    <property type="nucleotide sequence ID" value="NZ_JABEPP010000003.1"/>
</dbReference>
<dbReference type="Gene3D" id="2.30.30.110">
    <property type="match status" value="1"/>
</dbReference>
<name>A0A849IGM6_9HYPH</name>
<dbReference type="GO" id="GO:0003677">
    <property type="term" value="F:DNA binding"/>
    <property type="evidence" value="ECO:0007669"/>
    <property type="project" value="InterPro"/>
</dbReference>
<dbReference type="InterPro" id="IPR011067">
    <property type="entry name" value="Plasmid_toxin/cell-grow_inhib"/>
</dbReference>
<comment type="caution">
    <text evidence="1">The sequence shown here is derived from an EMBL/GenBank/DDBJ whole genome shotgun (WGS) entry which is preliminary data.</text>
</comment>
<dbReference type="SUPFAM" id="SSF50118">
    <property type="entry name" value="Cell growth inhibitor/plasmid maintenance toxic component"/>
    <property type="match status" value="1"/>
</dbReference>
<evidence type="ECO:0000313" key="1">
    <source>
        <dbReference type="EMBL" id="NNM73073.1"/>
    </source>
</evidence>
<dbReference type="AlphaFoldDB" id="A0A849IGM6"/>
<dbReference type="PANTHER" id="PTHR33988:SF1">
    <property type="entry name" value="ENDORIBONUCLEASE MAZF7-RELATED"/>
    <property type="match status" value="1"/>
</dbReference>
<reference evidence="1 2" key="1">
    <citation type="submission" date="2020-04" db="EMBL/GenBank/DDBJ databases">
        <title>Enterovirga sp. isolate from soil.</title>
        <authorList>
            <person name="Chea S."/>
            <person name="Kim D.-U."/>
        </authorList>
    </citation>
    <scope>NUCLEOTIDE SEQUENCE [LARGE SCALE GENOMIC DNA]</scope>
    <source>
        <strain evidence="1 2">DB1703</strain>
    </source>
</reference>
<dbReference type="PANTHER" id="PTHR33988">
    <property type="entry name" value="ENDORIBONUCLEASE MAZF-RELATED"/>
    <property type="match status" value="1"/>
</dbReference>
<gene>
    <name evidence="1" type="ORF">HJG44_11855</name>
</gene>
<proteinExistence type="predicted"/>
<dbReference type="GO" id="GO:0006402">
    <property type="term" value="P:mRNA catabolic process"/>
    <property type="evidence" value="ECO:0007669"/>
    <property type="project" value="TreeGrafter"/>
</dbReference>
<keyword evidence="2" id="KW-1185">Reference proteome</keyword>
<sequence>MRRGEIWTAAGGKDYAGKQRPVVILQDDRFAATASVTICMFTTNRTEAEFFRVTIDPTPDNGLREVSRAMADKVSTLPRSKIGYRIGRLSDHDMHRLDVALMTFLGLQRRESRQ</sequence>
<organism evidence="1 2">
    <name type="scientific">Enterovirga aerilata</name>
    <dbReference type="NCBI Taxonomy" id="2730920"/>
    <lineage>
        <taxon>Bacteria</taxon>
        <taxon>Pseudomonadati</taxon>
        <taxon>Pseudomonadota</taxon>
        <taxon>Alphaproteobacteria</taxon>
        <taxon>Hyphomicrobiales</taxon>
        <taxon>Methylobacteriaceae</taxon>
        <taxon>Enterovirga</taxon>
    </lineage>
</organism>
<dbReference type="InterPro" id="IPR003477">
    <property type="entry name" value="PemK-like"/>
</dbReference>
<dbReference type="GO" id="GO:0016075">
    <property type="term" value="P:rRNA catabolic process"/>
    <property type="evidence" value="ECO:0007669"/>
    <property type="project" value="TreeGrafter"/>
</dbReference>
<dbReference type="EMBL" id="JABEPP010000003">
    <property type="protein sequence ID" value="NNM73073.1"/>
    <property type="molecule type" value="Genomic_DNA"/>
</dbReference>
<dbReference type="Pfam" id="PF02452">
    <property type="entry name" value="PemK_toxin"/>
    <property type="match status" value="1"/>
</dbReference>
<protein>
    <submittedName>
        <fullName evidence="1">Type II toxin-antitoxin system PemK/MazF family toxin</fullName>
    </submittedName>
</protein>
<dbReference type="Proteomes" id="UP000564885">
    <property type="component" value="Unassembled WGS sequence"/>
</dbReference>
<evidence type="ECO:0000313" key="2">
    <source>
        <dbReference type="Proteomes" id="UP000564885"/>
    </source>
</evidence>
<dbReference type="GO" id="GO:0004521">
    <property type="term" value="F:RNA endonuclease activity"/>
    <property type="evidence" value="ECO:0007669"/>
    <property type="project" value="TreeGrafter"/>
</dbReference>